<dbReference type="Proteomes" id="UP000224386">
    <property type="component" value="Unassembled WGS sequence"/>
</dbReference>
<name>A0A2B2MFF2_BACCE</name>
<gene>
    <name evidence="1" type="ORF">COK05_01335</name>
</gene>
<comment type="caution">
    <text evidence="1">The sequence shown here is derived from an EMBL/GenBank/DDBJ whole genome shotgun (WGS) entry which is preliminary data.</text>
</comment>
<reference evidence="1 2" key="1">
    <citation type="submission" date="2017-09" db="EMBL/GenBank/DDBJ databases">
        <title>Large-scale bioinformatics analysis of Bacillus genomes uncovers conserved roles of natural products in bacterial physiology.</title>
        <authorList>
            <consortium name="Agbiome Team Llc"/>
            <person name="Bleich R.M."/>
            <person name="Grubbs K.J."/>
            <person name="Santa Maria K.C."/>
            <person name="Allen S.E."/>
            <person name="Farag S."/>
            <person name="Shank E.A."/>
            <person name="Bowers A."/>
        </authorList>
    </citation>
    <scope>NUCLEOTIDE SEQUENCE [LARGE SCALE GENOMIC DNA]</scope>
    <source>
        <strain evidence="1 2">AFS070861</strain>
    </source>
</reference>
<evidence type="ECO:0000313" key="1">
    <source>
        <dbReference type="EMBL" id="PFQ53838.1"/>
    </source>
</evidence>
<dbReference type="AlphaFoldDB" id="A0A2B2MFF2"/>
<evidence type="ECO:0000313" key="2">
    <source>
        <dbReference type="Proteomes" id="UP000224386"/>
    </source>
</evidence>
<proteinExistence type="predicted"/>
<protein>
    <submittedName>
        <fullName evidence="1">Uncharacterized protein</fullName>
    </submittedName>
</protein>
<organism evidence="1 2">
    <name type="scientific">Bacillus cereus</name>
    <dbReference type="NCBI Taxonomy" id="1396"/>
    <lineage>
        <taxon>Bacteria</taxon>
        <taxon>Bacillati</taxon>
        <taxon>Bacillota</taxon>
        <taxon>Bacilli</taxon>
        <taxon>Bacillales</taxon>
        <taxon>Bacillaceae</taxon>
        <taxon>Bacillus</taxon>
        <taxon>Bacillus cereus group</taxon>
    </lineage>
</organism>
<sequence>MRRKGYYIYNETKKMYNNEIIISDKVQSMNPTLETLKEMIFNGEIEEVFISHYFDDRKSNLERESIENVRREWDISYHNNICLTNEPVSLEDFPDEYLYFVELWGNEKGNVILVLFMHH</sequence>
<dbReference type="EMBL" id="NVAP01000002">
    <property type="protein sequence ID" value="PFQ53838.1"/>
    <property type="molecule type" value="Genomic_DNA"/>
</dbReference>
<accession>A0A2B2MFF2</accession>